<feature type="domain" description="C2H2-type" evidence="3">
    <location>
        <begin position="427"/>
        <end position="454"/>
    </location>
</feature>
<dbReference type="GO" id="GO:0008270">
    <property type="term" value="F:zinc ion binding"/>
    <property type="evidence" value="ECO:0007669"/>
    <property type="project" value="UniProtKB-KW"/>
</dbReference>
<feature type="region of interest" description="Disordered" evidence="2">
    <location>
        <begin position="519"/>
        <end position="543"/>
    </location>
</feature>
<evidence type="ECO:0000259" key="3">
    <source>
        <dbReference type="PROSITE" id="PS50157"/>
    </source>
</evidence>
<feature type="compositionally biased region" description="Polar residues" evidence="2">
    <location>
        <begin position="596"/>
        <end position="615"/>
    </location>
</feature>
<dbReference type="OrthoDB" id="9368434at2759"/>
<dbReference type="EMBL" id="MU004185">
    <property type="protein sequence ID" value="KAF2498575.1"/>
    <property type="molecule type" value="Genomic_DNA"/>
</dbReference>
<accession>A0A6A6R1J0</accession>
<evidence type="ECO:0000313" key="4">
    <source>
        <dbReference type="EMBL" id="KAF2498575.1"/>
    </source>
</evidence>
<feature type="region of interest" description="Disordered" evidence="2">
    <location>
        <begin position="590"/>
        <end position="620"/>
    </location>
</feature>
<dbReference type="Proteomes" id="UP000799750">
    <property type="component" value="Unassembled WGS sequence"/>
</dbReference>
<dbReference type="PROSITE" id="PS50157">
    <property type="entry name" value="ZINC_FINGER_C2H2_2"/>
    <property type="match status" value="1"/>
</dbReference>
<dbReference type="AlphaFoldDB" id="A0A6A6R1J0"/>
<dbReference type="InterPro" id="IPR013087">
    <property type="entry name" value="Znf_C2H2_type"/>
</dbReference>
<proteinExistence type="predicted"/>
<organism evidence="4 5">
    <name type="scientific">Lophium mytilinum</name>
    <dbReference type="NCBI Taxonomy" id="390894"/>
    <lineage>
        <taxon>Eukaryota</taxon>
        <taxon>Fungi</taxon>
        <taxon>Dikarya</taxon>
        <taxon>Ascomycota</taxon>
        <taxon>Pezizomycotina</taxon>
        <taxon>Dothideomycetes</taxon>
        <taxon>Pleosporomycetidae</taxon>
        <taxon>Mytilinidiales</taxon>
        <taxon>Mytilinidiaceae</taxon>
        <taxon>Lophium</taxon>
    </lineage>
</organism>
<feature type="compositionally biased region" description="Polar residues" evidence="2">
    <location>
        <begin position="17"/>
        <end position="41"/>
    </location>
</feature>
<protein>
    <recommendedName>
        <fullName evidence="3">C2H2-type domain-containing protein</fullName>
    </recommendedName>
</protein>
<dbReference type="SMART" id="SM00355">
    <property type="entry name" value="ZnF_C2H2"/>
    <property type="match status" value="2"/>
</dbReference>
<keyword evidence="1" id="KW-0479">Metal-binding</keyword>
<gene>
    <name evidence="4" type="ORF">BU16DRAFT_455166</name>
</gene>
<keyword evidence="1" id="KW-0862">Zinc</keyword>
<name>A0A6A6R1J0_9PEZI</name>
<sequence length="762" mass="85120">MSTSTHTHPRRRPFKATNPSTLNTHGMTLRKSGTFSSPTSVQSELCGLENQPYMPKRSPTSTENLEELLHNAAVRRVTNLLADFDKKLAGHPSDANILNDPEVLPLPSFMLDHTTLDEDPMDIEPKTSQVERSPHQHASDSGLGSSISGSKYGDAATTRESVSTSITSTHSAVTGSFTALDSQEGRHTLGEYACKQINDHIIKPILAEKSLEDFHPLIKDVPRRIGNKDINNLRDLEKTLIFLAPVSDNIYAFSEVAIAHCILRGFKDFSTTPTKYLEFCERSIQLLHATVDQLSEQDQRLPADRPYTNRYFLDLVEQIRRYAAIMAATRQKEENGEDLDEMDYHPGEKIILRGGLSRNGRPVELVREKEDGKVIPIAEGSPSDEEYATFSSAKRALSLSDDEVDDDGVRRSMARRRKSEKPGDVLHMCRDCKKDFKRPCDLTKHEKTHSRPWKCTEEKCKYYDLGWPTEKERDRHVNDKHSAAPPQYKCLYPPCTYASKRESNCKQHMEKAHGWEYVRSKSNGRKKTTAGGSERSPPTPLTPFMGTPMSSLATPMTPFQQSPFEPMQNDFGGFNNFGFGTPALSHHSYQDEYRRNSTTTDGSAMTYSSGQSPTEPNAFDNAVTPEEATINHNDVFGTALNAMNTNFSTGFQQPTPALSTGLDTFDFARPFPVNTNTSVPHLSPNAQADVTLFSPHMTDMQIDEGFEDGLGAFGRPTSDFPLFDDATNTAPTTGDWFPDLNQFGGQFDTTFDDMIGNTTWNH</sequence>
<keyword evidence="5" id="KW-1185">Reference proteome</keyword>
<keyword evidence="1" id="KW-0863">Zinc-finger</keyword>
<feature type="region of interest" description="Disordered" evidence="2">
    <location>
        <begin position="127"/>
        <end position="167"/>
    </location>
</feature>
<evidence type="ECO:0000313" key="5">
    <source>
        <dbReference type="Proteomes" id="UP000799750"/>
    </source>
</evidence>
<dbReference type="PROSITE" id="PS00028">
    <property type="entry name" value="ZINC_FINGER_C2H2_1"/>
    <property type="match status" value="1"/>
</dbReference>
<feature type="compositionally biased region" description="Low complexity" evidence="2">
    <location>
        <begin position="139"/>
        <end position="153"/>
    </location>
</feature>
<feature type="compositionally biased region" description="Polar residues" evidence="2">
    <location>
        <begin position="158"/>
        <end position="167"/>
    </location>
</feature>
<evidence type="ECO:0000256" key="1">
    <source>
        <dbReference type="PROSITE-ProRule" id="PRU00042"/>
    </source>
</evidence>
<evidence type="ECO:0000256" key="2">
    <source>
        <dbReference type="SAM" id="MobiDB-lite"/>
    </source>
</evidence>
<feature type="region of interest" description="Disordered" evidence="2">
    <location>
        <begin position="1"/>
        <end position="41"/>
    </location>
</feature>
<reference evidence="4" key="1">
    <citation type="journal article" date="2020" name="Stud. Mycol.">
        <title>101 Dothideomycetes genomes: a test case for predicting lifestyles and emergence of pathogens.</title>
        <authorList>
            <person name="Haridas S."/>
            <person name="Albert R."/>
            <person name="Binder M."/>
            <person name="Bloem J."/>
            <person name="Labutti K."/>
            <person name="Salamov A."/>
            <person name="Andreopoulos B."/>
            <person name="Baker S."/>
            <person name="Barry K."/>
            <person name="Bills G."/>
            <person name="Bluhm B."/>
            <person name="Cannon C."/>
            <person name="Castanera R."/>
            <person name="Culley D."/>
            <person name="Daum C."/>
            <person name="Ezra D."/>
            <person name="Gonzalez J."/>
            <person name="Henrissat B."/>
            <person name="Kuo A."/>
            <person name="Liang C."/>
            <person name="Lipzen A."/>
            <person name="Lutzoni F."/>
            <person name="Magnuson J."/>
            <person name="Mondo S."/>
            <person name="Nolan M."/>
            <person name="Ohm R."/>
            <person name="Pangilinan J."/>
            <person name="Park H.-J."/>
            <person name="Ramirez L."/>
            <person name="Alfaro M."/>
            <person name="Sun H."/>
            <person name="Tritt A."/>
            <person name="Yoshinaga Y."/>
            <person name="Zwiers L.-H."/>
            <person name="Turgeon B."/>
            <person name="Goodwin S."/>
            <person name="Spatafora J."/>
            <person name="Crous P."/>
            <person name="Grigoriev I."/>
        </authorList>
    </citation>
    <scope>NUCLEOTIDE SEQUENCE</scope>
    <source>
        <strain evidence="4">CBS 269.34</strain>
    </source>
</reference>
<feature type="region of interest" description="Disordered" evidence="2">
    <location>
        <begin position="401"/>
        <end position="422"/>
    </location>
</feature>